<feature type="transmembrane region" description="Helical" evidence="24">
    <location>
        <begin position="30"/>
        <end position="51"/>
    </location>
</feature>
<evidence type="ECO:0000313" key="26">
    <source>
        <dbReference type="Proteomes" id="UP000094023"/>
    </source>
</evidence>
<dbReference type="PROSITE" id="PS01069">
    <property type="entry name" value="DAGK_PROKAR"/>
    <property type="match status" value="1"/>
</dbReference>
<keyword evidence="7 24" id="KW-0997">Cell inner membrane</keyword>
<evidence type="ECO:0000256" key="19">
    <source>
        <dbReference type="ARBA" id="ARBA00023264"/>
    </source>
</evidence>
<dbReference type="InterPro" id="IPR033718">
    <property type="entry name" value="DAGK_prok"/>
</dbReference>
<proteinExistence type="inferred from homology"/>
<dbReference type="CDD" id="cd14264">
    <property type="entry name" value="DAGK_IM"/>
    <property type="match status" value="1"/>
</dbReference>
<feature type="binding site" evidence="21">
    <location>
        <position position="10"/>
    </location>
    <ligand>
        <name>substrate</name>
    </ligand>
</feature>
<evidence type="ECO:0000256" key="5">
    <source>
        <dbReference type="ARBA" id="ARBA00022475"/>
    </source>
</evidence>
<evidence type="ECO:0000256" key="13">
    <source>
        <dbReference type="ARBA" id="ARBA00022840"/>
    </source>
</evidence>
<dbReference type="PANTHER" id="PTHR34299:SF1">
    <property type="entry name" value="DIACYLGLYCEROL KINASE"/>
    <property type="match status" value="1"/>
</dbReference>
<keyword evidence="18" id="KW-0594">Phospholipid biosynthesis</keyword>
<evidence type="ECO:0000256" key="11">
    <source>
        <dbReference type="ARBA" id="ARBA00022741"/>
    </source>
</evidence>
<feature type="transmembrane region" description="Helical" evidence="24">
    <location>
        <begin position="100"/>
        <end position="122"/>
    </location>
</feature>
<keyword evidence="19 24" id="KW-1208">Phospholipid metabolism</keyword>
<dbReference type="EMBL" id="LXEN01000062">
    <property type="protein sequence ID" value="OAT31612.1"/>
    <property type="molecule type" value="Genomic_DNA"/>
</dbReference>
<evidence type="ECO:0000256" key="6">
    <source>
        <dbReference type="ARBA" id="ARBA00022516"/>
    </source>
</evidence>
<dbReference type="RefSeq" id="WP_066749075.1">
    <property type="nucleotide sequence ID" value="NZ_LXEN01000062.1"/>
</dbReference>
<keyword evidence="17 24" id="KW-0472">Membrane</keyword>
<evidence type="ECO:0000256" key="24">
    <source>
        <dbReference type="RuleBase" id="RU363065"/>
    </source>
</evidence>
<evidence type="ECO:0000256" key="4">
    <source>
        <dbReference type="ARBA" id="ARBA00017575"/>
    </source>
</evidence>
<evidence type="ECO:0000256" key="20">
    <source>
        <dbReference type="PIRSR" id="PIRSR600829-1"/>
    </source>
</evidence>
<dbReference type="STRING" id="1354337.M983_1362"/>
<feature type="binding site" evidence="23">
    <location>
        <position position="77"/>
    </location>
    <ligand>
        <name>a divalent metal cation</name>
        <dbReference type="ChEBI" id="CHEBI:60240"/>
    </ligand>
</feature>
<dbReference type="OrthoDB" id="9796011at2"/>
<gene>
    <name evidence="25" type="ORF">M983_1362</name>
</gene>
<evidence type="ECO:0000256" key="21">
    <source>
        <dbReference type="PIRSR" id="PIRSR600829-2"/>
    </source>
</evidence>
<feature type="binding site" evidence="22">
    <location>
        <position position="17"/>
    </location>
    <ligand>
        <name>ATP</name>
        <dbReference type="ChEBI" id="CHEBI:30616"/>
    </ligand>
</feature>
<comment type="similarity">
    <text evidence="2 24">Belongs to the bacterial diacylglycerol kinase family.</text>
</comment>
<dbReference type="AlphaFoldDB" id="A0A198G2N5"/>
<feature type="transmembrane region" description="Helical" evidence="24">
    <location>
        <begin position="57"/>
        <end position="80"/>
    </location>
</feature>
<dbReference type="InterPro" id="IPR036945">
    <property type="entry name" value="DAGK_sf"/>
</dbReference>
<feature type="binding site" evidence="22">
    <location>
        <begin position="95"/>
        <end position="96"/>
    </location>
    <ligand>
        <name>ATP</name>
        <dbReference type="ChEBI" id="CHEBI:30616"/>
    </ligand>
</feature>
<keyword evidence="10 23" id="KW-0479">Metal-binding</keyword>
<keyword evidence="11 22" id="KW-0547">Nucleotide-binding</keyword>
<feature type="binding site" evidence="21">
    <location>
        <position position="56"/>
    </location>
    <ligand>
        <name>substrate</name>
    </ligand>
</feature>
<dbReference type="PATRIC" id="fig|1354337.4.peg.1392"/>
<dbReference type="PANTHER" id="PTHR34299">
    <property type="entry name" value="DIACYLGLYCEROL KINASE"/>
    <property type="match status" value="1"/>
</dbReference>
<keyword evidence="8 24" id="KW-0808">Transferase</keyword>
<organism evidence="25 26">
    <name type="scientific">Proteus myxofaciens ATCC 19692</name>
    <dbReference type="NCBI Taxonomy" id="1354337"/>
    <lineage>
        <taxon>Bacteria</taxon>
        <taxon>Pseudomonadati</taxon>
        <taxon>Pseudomonadota</taxon>
        <taxon>Gammaproteobacteria</taxon>
        <taxon>Enterobacterales</taxon>
        <taxon>Morganellaceae</taxon>
        <taxon>Proteus</taxon>
    </lineage>
</organism>
<comment type="cofactor">
    <cofactor evidence="23">
        <name>Mg(2+)</name>
        <dbReference type="ChEBI" id="CHEBI:18420"/>
    </cofactor>
    <text evidence="23">Mn(2+), Zn(2+), Cd(2+) and Co(2+) support activity to lesser extents.</text>
</comment>
<evidence type="ECO:0000256" key="1">
    <source>
        <dbReference type="ARBA" id="ARBA00004429"/>
    </source>
</evidence>
<comment type="subcellular location">
    <subcellularLocation>
        <location evidence="1 24">Cell inner membrane</location>
        <topology evidence="1 24">Multi-pass membrane protein</topology>
    </subcellularLocation>
</comment>
<comment type="function">
    <text evidence="24">Catalyzes the ATP-dependent phosphorylation of sn-l,2-diacylglycerol (DAG) to phosphatidic acid. Involved in the recycling of diacylglycerol produced as a by-product during membrane-derived oligosaccharide (MDO) biosynthesis.</text>
</comment>
<keyword evidence="14 23" id="KW-0460">Magnesium</keyword>
<evidence type="ECO:0000256" key="23">
    <source>
        <dbReference type="PIRSR" id="PIRSR600829-4"/>
    </source>
</evidence>
<evidence type="ECO:0000256" key="7">
    <source>
        <dbReference type="ARBA" id="ARBA00022519"/>
    </source>
</evidence>
<keyword evidence="5" id="KW-1003">Cell membrane</keyword>
<keyword evidence="15 24" id="KW-1133">Transmembrane helix</keyword>
<feature type="binding site" evidence="23">
    <location>
        <position position="29"/>
    </location>
    <ligand>
        <name>a divalent metal cation</name>
        <dbReference type="ChEBI" id="CHEBI:60240"/>
    </ligand>
</feature>
<dbReference type="GO" id="GO:0004143">
    <property type="term" value="F:ATP-dependent diacylglycerol kinase activity"/>
    <property type="evidence" value="ECO:0007669"/>
    <property type="project" value="UniProtKB-EC"/>
</dbReference>
<dbReference type="GO" id="GO:0006654">
    <property type="term" value="P:phosphatidic acid biosynthetic process"/>
    <property type="evidence" value="ECO:0007669"/>
    <property type="project" value="InterPro"/>
</dbReference>
<evidence type="ECO:0000256" key="2">
    <source>
        <dbReference type="ARBA" id="ARBA00005967"/>
    </source>
</evidence>
<evidence type="ECO:0000256" key="3">
    <source>
        <dbReference type="ARBA" id="ARBA00012133"/>
    </source>
</evidence>
<evidence type="ECO:0000256" key="8">
    <source>
        <dbReference type="ARBA" id="ARBA00022679"/>
    </source>
</evidence>
<keyword evidence="12 24" id="KW-0418">Kinase</keyword>
<dbReference type="Proteomes" id="UP000094023">
    <property type="component" value="Unassembled WGS sequence"/>
</dbReference>
<dbReference type="InterPro" id="IPR000829">
    <property type="entry name" value="DAGK"/>
</dbReference>
<dbReference type="GO" id="GO:0046872">
    <property type="term" value="F:metal ion binding"/>
    <property type="evidence" value="ECO:0007669"/>
    <property type="project" value="UniProtKB-KW"/>
</dbReference>
<dbReference type="EC" id="2.7.1.107" evidence="3 24"/>
<comment type="catalytic activity">
    <reaction evidence="24">
        <text>a 1,2-diacyl-sn-glycerol + ATP = a 1,2-diacyl-sn-glycero-3-phosphate + ADP + H(+)</text>
        <dbReference type="Rhea" id="RHEA:10272"/>
        <dbReference type="ChEBI" id="CHEBI:15378"/>
        <dbReference type="ChEBI" id="CHEBI:17815"/>
        <dbReference type="ChEBI" id="CHEBI:30616"/>
        <dbReference type="ChEBI" id="CHEBI:58608"/>
        <dbReference type="ChEBI" id="CHEBI:456216"/>
        <dbReference type="EC" id="2.7.1.107"/>
    </reaction>
</comment>
<keyword evidence="6" id="KW-0444">Lipid biosynthesis</keyword>
<feature type="binding site" evidence="22">
    <location>
        <position position="77"/>
    </location>
    <ligand>
        <name>ATP</name>
        <dbReference type="ChEBI" id="CHEBI:30616"/>
    </ligand>
</feature>
<feature type="binding site" evidence="22">
    <location>
        <position position="10"/>
    </location>
    <ligand>
        <name>ATP</name>
        <dbReference type="ChEBI" id="CHEBI:30616"/>
    </ligand>
</feature>
<evidence type="ECO:0000256" key="16">
    <source>
        <dbReference type="ARBA" id="ARBA00023098"/>
    </source>
</evidence>
<evidence type="ECO:0000256" key="22">
    <source>
        <dbReference type="PIRSR" id="PIRSR600829-3"/>
    </source>
</evidence>
<evidence type="ECO:0000313" key="25">
    <source>
        <dbReference type="EMBL" id="OAT31612.1"/>
    </source>
</evidence>
<name>A0A198G2N5_9GAMM</name>
<keyword evidence="16 24" id="KW-0443">Lipid metabolism</keyword>
<reference evidence="25 26" key="1">
    <citation type="submission" date="2016-04" db="EMBL/GenBank/DDBJ databases">
        <title>ATOL: Assembling a taxonomically balanced genome-scale reconstruction of the evolutionary history of the Enterobacteriaceae.</title>
        <authorList>
            <person name="Plunkett G.III."/>
            <person name="Neeno-Eckwall E.C."/>
            <person name="Glasner J.D."/>
            <person name="Perna N.T."/>
        </authorList>
    </citation>
    <scope>NUCLEOTIDE SEQUENCE [LARGE SCALE GENOMIC DNA]</scope>
    <source>
        <strain evidence="25 26">ATCC 19692</strain>
    </source>
</reference>
<feature type="binding site" evidence="21">
    <location>
        <begin position="31"/>
        <end position="35"/>
    </location>
    <ligand>
        <name>substrate</name>
    </ligand>
</feature>
<dbReference type="GO" id="GO:0005524">
    <property type="term" value="F:ATP binding"/>
    <property type="evidence" value="ECO:0007669"/>
    <property type="project" value="UniProtKB-KW"/>
</dbReference>
<evidence type="ECO:0000256" key="15">
    <source>
        <dbReference type="ARBA" id="ARBA00022989"/>
    </source>
</evidence>
<feature type="binding site" evidence="21">
    <location>
        <position position="99"/>
    </location>
    <ligand>
        <name>substrate</name>
    </ligand>
</feature>
<evidence type="ECO:0000256" key="10">
    <source>
        <dbReference type="ARBA" id="ARBA00022723"/>
    </source>
</evidence>
<evidence type="ECO:0000256" key="17">
    <source>
        <dbReference type="ARBA" id="ARBA00023136"/>
    </source>
</evidence>
<evidence type="ECO:0000256" key="18">
    <source>
        <dbReference type="ARBA" id="ARBA00023209"/>
    </source>
</evidence>
<accession>A0A198G2N5</accession>
<feature type="binding site" evidence="21">
    <location>
        <position position="70"/>
    </location>
    <ligand>
        <name>substrate</name>
    </ligand>
</feature>
<feature type="active site" description="Proton acceptor" evidence="20">
    <location>
        <position position="70"/>
    </location>
</feature>
<dbReference type="Pfam" id="PF01219">
    <property type="entry name" value="DAGK_prokar"/>
    <property type="match status" value="1"/>
</dbReference>
<feature type="binding site" evidence="21">
    <location>
        <begin position="23"/>
        <end position="26"/>
    </location>
    <ligand>
        <name>substrate</name>
    </ligand>
</feature>
<keyword evidence="26" id="KW-1185">Reference proteome</keyword>
<protein>
    <recommendedName>
        <fullName evidence="4 24">Diacylglycerol kinase</fullName>
        <ecNumber evidence="3 24">2.7.1.107</ecNumber>
    </recommendedName>
</protein>
<comment type="caution">
    <text evidence="25">The sequence shown here is derived from an EMBL/GenBank/DDBJ whole genome shotgun (WGS) entry which is preliminary data.</text>
</comment>
<keyword evidence="13 22" id="KW-0067">ATP-binding</keyword>
<sequence>MANQNKGFTRIIKAGGYSYKGIRAAWMNEAAFRQEAIVALVGIILAFLFDVSGVERILLIGSLVLVVVLELVNSAIEAVVDRIGLERNELSGRAKDMGSAAVLVAIILGLFTWVTILLGHFYP</sequence>
<dbReference type="GO" id="GO:0005886">
    <property type="term" value="C:plasma membrane"/>
    <property type="evidence" value="ECO:0007669"/>
    <property type="project" value="UniProtKB-SubCell"/>
</dbReference>
<evidence type="ECO:0000256" key="14">
    <source>
        <dbReference type="ARBA" id="ARBA00022842"/>
    </source>
</evidence>
<evidence type="ECO:0000256" key="9">
    <source>
        <dbReference type="ARBA" id="ARBA00022692"/>
    </source>
</evidence>
<dbReference type="Gene3D" id="1.10.287.3610">
    <property type="match status" value="1"/>
</dbReference>
<keyword evidence="9 24" id="KW-0812">Transmembrane</keyword>
<feature type="binding site" evidence="22">
    <location>
        <position position="29"/>
    </location>
    <ligand>
        <name>ATP</name>
        <dbReference type="ChEBI" id="CHEBI:30616"/>
    </ligand>
</feature>
<evidence type="ECO:0000256" key="12">
    <source>
        <dbReference type="ARBA" id="ARBA00022777"/>
    </source>
</evidence>